<dbReference type="InterPro" id="IPR003594">
    <property type="entry name" value="HATPase_dom"/>
</dbReference>
<evidence type="ECO:0000256" key="13">
    <source>
        <dbReference type="ARBA" id="ARBA00023136"/>
    </source>
</evidence>
<dbReference type="CDD" id="cd00082">
    <property type="entry name" value="HisKA"/>
    <property type="match status" value="1"/>
</dbReference>
<dbReference type="InterPro" id="IPR035965">
    <property type="entry name" value="PAS-like_dom_sf"/>
</dbReference>
<dbReference type="PANTHER" id="PTHR42878">
    <property type="entry name" value="TWO-COMPONENT HISTIDINE KINASE"/>
    <property type="match status" value="1"/>
</dbReference>
<dbReference type="SUPFAM" id="SSF55785">
    <property type="entry name" value="PYP-like sensor domain (PAS domain)"/>
    <property type="match status" value="1"/>
</dbReference>
<keyword evidence="7" id="KW-0812">Transmembrane</keyword>
<dbReference type="SMART" id="SM00387">
    <property type="entry name" value="HATPase_c"/>
    <property type="match status" value="1"/>
</dbReference>
<dbReference type="InterPro" id="IPR050351">
    <property type="entry name" value="BphY/WalK/GraS-like"/>
</dbReference>
<dbReference type="SUPFAM" id="SSF55874">
    <property type="entry name" value="ATPase domain of HSP90 chaperone/DNA topoisomerase II/histidine kinase"/>
    <property type="match status" value="1"/>
</dbReference>
<proteinExistence type="predicted"/>
<evidence type="ECO:0000256" key="8">
    <source>
        <dbReference type="ARBA" id="ARBA00022741"/>
    </source>
</evidence>
<dbReference type="EC" id="2.7.13.3" evidence="4"/>
<dbReference type="Gene3D" id="3.30.450.20">
    <property type="entry name" value="PAS domain"/>
    <property type="match status" value="1"/>
</dbReference>
<protein>
    <recommendedName>
        <fullName evidence="14">Sensor-like histidine kinase SenX3</fullName>
        <ecNumber evidence="4">2.7.13.3</ecNumber>
    </recommendedName>
</protein>
<evidence type="ECO:0000259" key="17">
    <source>
        <dbReference type="PROSITE" id="PS50112"/>
    </source>
</evidence>
<feature type="region of interest" description="Disordered" evidence="15">
    <location>
        <begin position="1"/>
        <end position="30"/>
    </location>
</feature>
<evidence type="ECO:0000256" key="15">
    <source>
        <dbReference type="SAM" id="MobiDB-lite"/>
    </source>
</evidence>
<dbReference type="InterPro" id="IPR036097">
    <property type="entry name" value="HisK_dim/P_sf"/>
</dbReference>
<comment type="subcellular location">
    <subcellularLocation>
        <location evidence="3">Cell membrane</location>
    </subcellularLocation>
    <subcellularLocation>
        <location evidence="2">Membrane</location>
        <topology evidence="2">Multi-pass membrane protein</topology>
    </subcellularLocation>
</comment>
<keyword evidence="19" id="KW-1185">Reference proteome</keyword>
<evidence type="ECO:0000256" key="3">
    <source>
        <dbReference type="ARBA" id="ARBA00004236"/>
    </source>
</evidence>
<feature type="compositionally biased region" description="Basic and acidic residues" evidence="15">
    <location>
        <begin position="1"/>
        <end position="15"/>
    </location>
</feature>
<evidence type="ECO:0000313" key="19">
    <source>
        <dbReference type="Proteomes" id="UP000674084"/>
    </source>
</evidence>
<evidence type="ECO:0000313" key="18">
    <source>
        <dbReference type="EMBL" id="MBQ0924581.1"/>
    </source>
</evidence>
<sequence length="356" mass="38729">MSDRPNARSSGEAEGRTSGSPFQSGGDQRLATASADGIVAVDHRGIIRSCNPAAEVMFGRSAGELVGTPFGFPVVAHETSEIDLLSPGRPPRVAEMRVTATTWQGERVHVAALRDVTHRKEVEHDLESALERQTTIVAVAAHELRTPVAEIKLLVDLLRDHLFANGDQHGVEVVNQVINRMEGLQALMRKLLTASRIDAEESRSYPKPVAVLGPILERLADCGDKAQDVKVSCSPDLVAFVDRQDLSEMLVIYLENAFIYGSPPIEVRATERSGRVEIRVRDSGSGVPVEFVPHLFERFSREPNAGREVEGTGLGLWIVRSLTEANGGSAWYEHDDEGGACFCLHLRKPGDPDSTG</sequence>
<keyword evidence="5" id="KW-0597">Phosphoprotein</keyword>
<dbReference type="Pfam" id="PF00512">
    <property type="entry name" value="HisKA"/>
    <property type="match status" value="1"/>
</dbReference>
<dbReference type="PROSITE" id="PS50109">
    <property type="entry name" value="HIS_KIN"/>
    <property type="match status" value="1"/>
</dbReference>
<dbReference type="InterPro" id="IPR004358">
    <property type="entry name" value="Sig_transdc_His_kin-like_C"/>
</dbReference>
<comment type="caution">
    <text evidence="18">The sequence shown here is derived from an EMBL/GenBank/DDBJ whole genome shotgun (WGS) entry which is preliminary data.</text>
</comment>
<dbReference type="InterPro" id="IPR013767">
    <property type="entry name" value="PAS_fold"/>
</dbReference>
<dbReference type="PRINTS" id="PR00344">
    <property type="entry name" value="BCTRLSENSOR"/>
</dbReference>
<dbReference type="GO" id="GO:0016301">
    <property type="term" value="F:kinase activity"/>
    <property type="evidence" value="ECO:0007669"/>
    <property type="project" value="UniProtKB-KW"/>
</dbReference>
<evidence type="ECO:0000256" key="12">
    <source>
        <dbReference type="ARBA" id="ARBA00023012"/>
    </source>
</evidence>
<reference evidence="18 19" key="1">
    <citation type="submission" date="2021-04" db="EMBL/GenBank/DDBJ databases">
        <title>Whole-genome sequencing of Saccharopolyspora endophytica KCTC 19397.</title>
        <authorList>
            <person name="Ay H."/>
            <person name="Saygin H."/>
            <person name="Sahin N."/>
        </authorList>
    </citation>
    <scope>NUCLEOTIDE SEQUENCE [LARGE SCALE GENOMIC DNA]</scope>
    <source>
        <strain evidence="18 19">KCTC 19397</strain>
    </source>
</reference>
<evidence type="ECO:0000256" key="7">
    <source>
        <dbReference type="ARBA" id="ARBA00022692"/>
    </source>
</evidence>
<keyword evidence="12" id="KW-0902">Two-component regulatory system</keyword>
<dbReference type="Gene3D" id="3.30.565.10">
    <property type="entry name" value="Histidine kinase-like ATPase, C-terminal domain"/>
    <property type="match status" value="1"/>
</dbReference>
<comment type="catalytic activity">
    <reaction evidence="1">
        <text>ATP + protein L-histidine = ADP + protein N-phospho-L-histidine.</text>
        <dbReference type="EC" id="2.7.13.3"/>
    </reaction>
</comment>
<evidence type="ECO:0000256" key="1">
    <source>
        <dbReference type="ARBA" id="ARBA00000085"/>
    </source>
</evidence>
<dbReference type="InterPro" id="IPR000014">
    <property type="entry name" value="PAS"/>
</dbReference>
<evidence type="ECO:0000256" key="14">
    <source>
        <dbReference type="ARBA" id="ARBA00039401"/>
    </source>
</evidence>
<name>A0ABS5DE80_9PSEU</name>
<keyword evidence="11" id="KW-1133">Transmembrane helix</keyword>
<dbReference type="CDD" id="cd00130">
    <property type="entry name" value="PAS"/>
    <property type="match status" value="1"/>
</dbReference>
<dbReference type="Pfam" id="PF00989">
    <property type="entry name" value="PAS"/>
    <property type="match status" value="1"/>
</dbReference>
<dbReference type="InterPro" id="IPR003661">
    <property type="entry name" value="HisK_dim/P_dom"/>
</dbReference>
<keyword evidence="13" id="KW-0472">Membrane</keyword>
<dbReference type="Pfam" id="PF02518">
    <property type="entry name" value="HATPase_c"/>
    <property type="match status" value="1"/>
</dbReference>
<evidence type="ECO:0000256" key="2">
    <source>
        <dbReference type="ARBA" id="ARBA00004141"/>
    </source>
</evidence>
<evidence type="ECO:0000256" key="10">
    <source>
        <dbReference type="ARBA" id="ARBA00022840"/>
    </source>
</evidence>
<dbReference type="PANTHER" id="PTHR42878:SF7">
    <property type="entry name" value="SENSOR HISTIDINE KINASE GLRK"/>
    <property type="match status" value="1"/>
</dbReference>
<keyword evidence="10" id="KW-0067">ATP-binding</keyword>
<keyword evidence="6" id="KW-0808">Transferase</keyword>
<dbReference type="NCBIfam" id="TIGR00229">
    <property type="entry name" value="sensory_box"/>
    <property type="match status" value="1"/>
</dbReference>
<gene>
    <name evidence="18" type="ORF">KBO27_11535</name>
</gene>
<feature type="domain" description="PAS" evidence="17">
    <location>
        <begin position="29"/>
        <end position="67"/>
    </location>
</feature>
<keyword evidence="9 18" id="KW-0418">Kinase</keyword>
<organism evidence="18 19">
    <name type="scientific">Saccharopolyspora endophytica</name>
    <dbReference type="NCBI Taxonomy" id="543886"/>
    <lineage>
        <taxon>Bacteria</taxon>
        <taxon>Bacillati</taxon>
        <taxon>Actinomycetota</taxon>
        <taxon>Actinomycetes</taxon>
        <taxon>Pseudonocardiales</taxon>
        <taxon>Pseudonocardiaceae</taxon>
        <taxon>Saccharopolyspora</taxon>
    </lineage>
</organism>
<dbReference type="InterPro" id="IPR005467">
    <property type="entry name" value="His_kinase_dom"/>
</dbReference>
<evidence type="ECO:0000256" key="6">
    <source>
        <dbReference type="ARBA" id="ARBA00022679"/>
    </source>
</evidence>
<feature type="compositionally biased region" description="Polar residues" evidence="15">
    <location>
        <begin position="17"/>
        <end position="26"/>
    </location>
</feature>
<dbReference type="Gene3D" id="1.10.287.130">
    <property type="match status" value="1"/>
</dbReference>
<feature type="domain" description="Histidine kinase" evidence="16">
    <location>
        <begin position="139"/>
        <end position="350"/>
    </location>
</feature>
<dbReference type="InterPro" id="IPR036890">
    <property type="entry name" value="HATPase_C_sf"/>
</dbReference>
<dbReference type="SUPFAM" id="SSF47384">
    <property type="entry name" value="Homodimeric domain of signal transducing histidine kinase"/>
    <property type="match status" value="1"/>
</dbReference>
<dbReference type="Proteomes" id="UP000674084">
    <property type="component" value="Unassembled WGS sequence"/>
</dbReference>
<dbReference type="EMBL" id="JAGPXE010000004">
    <property type="protein sequence ID" value="MBQ0924581.1"/>
    <property type="molecule type" value="Genomic_DNA"/>
</dbReference>
<keyword evidence="8" id="KW-0547">Nucleotide-binding</keyword>
<evidence type="ECO:0000256" key="5">
    <source>
        <dbReference type="ARBA" id="ARBA00022553"/>
    </source>
</evidence>
<dbReference type="RefSeq" id="WP_210969988.1">
    <property type="nucleotide sequence ID" value="NZ_JAGPXE010000004.1"/>
</dbReference>
<evidence type="ECO:0000256" key="4">
    <source>
        <dbReference type="ARBA" id="ARBA00012438"/>
    </source>
</evidence>
<dbReference type="PROSITE" id="PS50112">
    <property type="entry name" value="PAS"/>
    <property type="match status" value="1"/>
</dbReference>
<dbReference type="SMART" id="SM00388">
    <property type="entry name" value="HisKA"/>
    <property type="match status" value="1"/>
</dbReference>
<evidence type="ECO:0000256" key="11">
    <source>
        <dbReference type="ARBA" id="ARBA00022989"/>
    </source>
</evidence>
<evidence type="ECO:0000256" key="9">
    <source>
        <dbReference type="ARBA" id="ARBA00022777"/>
    </source>
</evidence>
<evidence type="ECO:0000259" key="16">
    <source>
        <dbReference type="PROSITE" id="PS50109"/>
    </source>
</evidence>
<accession>A0ABS5DE80</accession>